<dbReference type="Pfam" id="PF02653">
    <property type="entry name" value="BPD_transp_2"/>
    <property type="match status" value="1"/>
</dbReference>
<evidence type="ECO:0000256" key="1">
    <source>
        <dbReference type="ARBA" id="ARBA00004651"/>
    </source>
</evidence>
<feature type="transmembrane region" description="Helical" evidence="7">
    <location>
        <begin position="259"/>
        <end position="278"/>
    </location>
</feature>
<dbReference type="Proteomes" id="UP001165124">
    <property type="component" value="Unassembled WGS sequence"/>
</dbReference>
<evidence type="ECO:0000256" key="6">
    <source>
        <dbReference type="SAM" id="MobiDB-lite"/>
    </source>
</evidence>
<feature type="transmembrane region" description="Helical" evidence="7">
    <location>
        <begin position="72"/>
        <end position="100"/>
    </location>
</feature>
<feature type="transmembrane region" description="Helical" evidence="7">
    <location>
        <begin position="236"/>
        <end position="253"/>
    </location>
</feature>
<evidence type="ECO:0000256" key="3">
    <source>
        <dbReference type="ARBA" id="ARBA00022692"/>
    </source>
</evidence>
<evidence type="ECO:0000256" key="2">
    <source>
        <dbReference type="ARBA" id="ARBA00022475"/>
    </source>
</evidence>
<feature type="transmembrane region" description="Helical" evidence="7">
    <location>
        <begin position="106"/>
        <end position="125"/>
    </location>
</feature>
<keyword evidence="3 7" id="KW-0812">Transmembrane</keyword>
<evidence type="ECO:0000313" key="8">
    <source>
        <dbReference type="EMBL" id="GLW67534.1"/>
    </source>
</evidence>
<accession>A0A9W6UXP1</accession>
<dbReference type="AlphaFoldDB" id="A0A9W6UXP1"/>
<feature type="region of interest" description="Disordered" evidence="6">
    <location>
        <begin position="1"/>
        <end position="24"/>
    </location>
</feature>
<feature type="transmembrane region" description="Helical" evidence="7">
    <location>
        <begin position="31"/>
        <end position="51"/>
    </location>
</feature>
<evidence type="ECO:0000256" key="7">
    <source>
        <dbReference type="SAM" id="Phobius"/>
    </source>
</evidence>
<protein>
    <submittedName>
        <fullName evidence="8">Branched-chain amino acid transporter membrane protein</fullName>
    </submittedName>
</protein>
<comment type="subcellular location">
    <subcellularLocation>
        <location evidence="1">Cell membrane</location>
        <topology evidence="1">Multi-pass membrane protein</topology>
    </subcellularLocation>
</comment>
<dbReference type="CDD" id="cd06581">
    <property type="entry name" value="TM_PBP1_LivM_like"/>
    <property type="match status" value="1"/>
</dbReference>
<evidence type="ECO:0000313" key="9">
    <source>
        <dbReference type="Proteomes" id="UP001165124"/>
    </source>
</evidence>
<comment type="caution">
    <text evidence="8">The sequence shown here is derived from an EMBL/GenBank/DDBJ whole genome shotgun (WGS) entry which is preliminary data.</text>
</comment>
<evidence type="ECO:0000256" key="4">
    <source>
        <dbReference type="ARBA" id="ARBA00022989"/>
    </source>
</evidence>
<proteinExistence type="predicted"/>
<keyword evidence="2" id="KW-1003">Cell membrane</keyword>
<gene>
    <name evidence="8" type="ORF">Arub01_57770</name>
</gene>
<feature type="transmembrane region" description="Helical" evidence="7">
    <location>
        <begin position="285"/>
        <end position="306"/>
    </location>
</feature>
<dbReference type="EMBL" id="BSRZ01000026">
    <property type="protein sequence ID" value="GLW67534.1"/>
    <property type="molecule type" value="Genomic_DNA"/>
</dbReference>
<dbReference type="GO" id="GO:0015658">
    <property type="term" value="F:branched-chain amino acid transmembrane transporter activity"/>
    <property type="evidence" value="ECO:0007669"/>
    <property type="project" value="InterPro"/>
</dbReference>
<dbReference type="InterPro" id="IPR001851">
    <property type="entry name" value="ABC_transp_permease"/>
</dbReference>
<sequence length="353" mass="35760">MSLGTLASKAAAGRADGDAPDPRPAGVRPAAVGWSLAALAVAALLVLRPHLPAGHVRLLEATFSMVTLAQAWNLVGGFCGYPFFGQVAFCGLGGYCVAVLMAKADWPFWGALCAAGLCGALAARLIGPPLLRLRRHYFAIATIGLVIALRELAVNTPWLTGGGAGVVIPVGGDGRSAGLPGSDAVYAALLLLAVAATAAAAAVSSGRSGWALRAIAQDEDGAAALGVNVARTKTRVFVLSAALTALVGGLHAADQPVLYPEATFDLEITVMVIAMVLAGGRGTVVGPLVGAAGAQLLLGFLLHAPLPHVHVLVMAVGIAVAVLLFPQGITGLVASAWRTRGAPSLSMMRRCRR</sequence>
<keyword evidence="5 7" id="KW-0472">Membrane</keyword>
<dbReference type="PANTHER" id="PTHR30482">
    <property type="entry name" value="HIGH-AFFINITY BRANCHED-CHAIN AMINO ACID TRANSPORT SYSTEM PERMEASE"/>
    <property type="match status" value="1"/>
</dbReference>
<keyword evidence="9" id="KW-1185">Reference proteome</keyword>
<keyword evidence="4 7" id="KW-1133">Transmembrane helix</keyword>
<reference evidence="8" key="1">
    <citation type="submission" date="2023-02" db="EMBL/GenBank/DDBJ databases">
        <title>Actinomadura rubrobrunea NBRC 14622.</title>
        <authorList>
            <person name="Ichikawa N."/>
            <person name="Sato H."/>
            <person name="Tonouchi N."/>
        </authorList>
    </citation>
    <scope>NUCLEOTIDE SEQUENCE</scope>
    <source>
        <strain evidence="8">NBRC 14622</strain>
    </source>
</reference>
<organism evidence="8 9">
    <name type="scientific">Actinomadura rubrobrunea</name>
    <dbReference type="NCBI Taxonomy" id="115335"/>
    <lineage>
        <taxon>Bacteria</taxon>
        <taxon>Bacillati</taxon>
        <taxon>Actinomycetota</taxon>
        <taxon>Actinomycetes</taxon>
        <taxon>Streptosporangiales</taxon>
        <taxon>Thermomonosporaceae</taxon>
        <taxon>Actinomadura</taxon>
    </lineage>
</organism>
<dbReference type="GO" id="GO:0005886">
    <property type="term" value="C:plasma membrane"/>
    <property type="evidence" value="ECO:0007669"/>
    <property type="project" value="UniProtKB-SubCell"/>
</dbReference>
<dbReference type="PANTHER" id="PTHR30482:SF10">
    <property type="entry name" value="HIGH-AFFINITY BRANCHED-CHAIN AMINO ACID TRANSPORT PROTEIN BRAE"/>
    <property type="match status" value="1"/>
</dbReference>
<name>A0A9W6UXP1_9ACTN</name>
<evidence type="ECO:0000256" key="5">
    <source>
        <dbReference type="ARBA" id="ARBA00023136"/>
    </source>
</evidence>
<feature type="transmembrane region" description="Helical" evidence="7">
    <location>
        <begin position="184"/>
        <end position="203"/>
    </location>
</feature>
<feature type="transmembrane region" description="Helical" evidence="7">
    <location>
        <begin position="312"/>
        <end position="337"/>
    </location>
</feature>
<dbReference type="RefSeq" id="WP_106259308.1">
    <property type="nucleotide sequence ID" value="NZ_BSRZ01000026.1"/>
</dbReference>
<dbReference type="InterPro" id="IPR043428">
    <property type="entry name" value="LivM-like"/>
</dbReference>
<feature type="transmembrane region" description="Helical" evidence="7">
    <location>
        <begin position="137"/>
        <end position="153"/>
    </location>
</feature>